<name>A0ABM6XUY9_9PROT</name>
<dbReference type="PIRSF" id="PIRSF018266">
    <property type="entry name" value="FecR"/>
    <property type="match status" value="1"/>
</dbReference>
<dbReference type="Proteomes" id="UP000256971">
    <property type="component" value="Chromosome"/>
</dbReference>
<protein>
    <submittedName>
        <fullName evidence="3">DUF4880 domain-containing protein</fullName>
    </submittedName>
</protein>
<feature type="domain" description="FecR protein" evidence="1">
    <location>
        <begin position="115"/>
        <end position="211"/>
    </location>
</feature>
<evidence type="ECO:0000259" key="1">
    <source>
        <dbReference type="Pfam" id="PF04773"/>
    </source>
</evidence>
<dbReference type="PANTHER" id="PTHR30273">
    <property type="entry name" value="PERIPLASMIC SIGNAL SENSOR AND SIGMA FACTOR ACTIVATOR FECR-RELATED"/>
    <property type="match status" value="1"/>
</dbReference>
<evidence type="ECO:0000313" key="3">
    <source>
        <dbReference type="EMBL" id="AXO13484.1"/>
    </source>
</evidence>
<reference evidence="3 4" key="1">
    <citation type="submission" date="2018-08" db="EMBL/GenBank/DDBJ databases">
        <title>Complete genome sequence of type strain Thalassospira indica MCCC 1A01103T, isolated from isolated from deep seawater of the Indian Ocean.</title>
        <authorList>
            <person name="Liu Y."/>
        </authorList>
    </citation>
    <scope>NUCLEOTIDE SEQUENCE [LARGE SCALE GENOMIC DNA]</scope>
    <source>
        <strain evidence="3 4">PB8BT</strain>
    </source>
</reference>
<dbReference type="InterPro" id="IPR032623">
    <property type="entry name" value="FecR_N"/>
</dbReference>
<sequence length="324" mass="36258">MPFGYGVTAMTSKSSRQIMEEAAGWLTSMQEGQFGADEEMALTAWRSRSPQHEEAWQKAQNLMGMIDAVPGNMRQKIWGRERISRRAAIKAIASILMLAPVCKFAWDEWPGLLADYKTATGETRKFILPDGSQLYLNTNSHVDLRFDAAARRIELVDGEILVQTAKAGSVGLDRPFIVQTKFGTIRALGTRFAVRQFERAEIRVDVYEHAVAINPVSAEAETRISKGQSAKFNPSQVLKLSSLHRQEPSWVQGQIISDNMKLGDLIAEMSRYRTGVLRCDPAVADYRVSGVFQLAQIDIALNIIASSLPVRIRRITPYWILVTE</sequence>
<dbReference type="Gene3D" id="2.60.120.1440">
    <property type="match status" value="1"/>
</dbReference>
<dbReference type="InterPro" id="IPR006860">
    <property type="entry name" value="FecR"/>
</dbReference>
<gene>
    <name evidence="3" type="ORF">DY252_04095</name>
</gene>
<keyword evidence="4" id="KW-1185">Reference proteome</keyword>
<dbReference type="Pfam" id="PF04773">
    <property type="entry name" value="FecR"/>
    <property type="match status" value="1"/>
</dbReference>
<dbReference type="PANTHER" id="PTHR30273:SF2">
    <property type="entry name" value="PROTEIN FECR"/>
    <property type="match status" value="1"/>
</dbReference>
<feature type="domain" description="FecR N-terminal" evidence="2">
    <location>
        <begin position="20"/>
        <end position="62"/>
    </location>
</feature>
<accession>A0ABM6XUY9</accession>
<dbReference type="EMBL" id="CP031555">
    <property type="protein sequence ID" value="AXO13484.1"/>
    <property type="molecule type" value="Genomic_DNA"/>
</dbReference>
<proteinExistence type="predicted"/>
<evidence type="ECO:0000313" key="4">
    <source>
        <dbReference type="Proteomes" id="UP000256971"/>
    </source>
</evidence>
<dbReference type="Pfam" id="PF16220">
    <property type="entry name" value="DUF4880"/>
    <property type="match status" value="1"/>
</dbReference>
<organism evidence="3 4">
    <name type="scientific">Thalassospira indica</name>
    <dbReference type="NCBI Taxonomy" id="1891279"/>
    <lineage>
        <taxon>Bacteria</taxon>
        <taxon>Pseudomonadati</taxon>
        <taxon>Pseudomonadota</taxon>
        <taxon>Alphaproteobacteria</taxon>
        <taxon>Rhodospirillales</taxon>
        <taxon>Thalassospiraceae</taxon>
        <taxon>Thalassospira</taxon>
    </lineage>
</organism>
<evidence type="ECO:0000259" key="2">
    <source>
        <dbReference type="Pfam" id="PF16220"/>
    </source>
</evidence>
<dbReference type="InterPro" id="IPR012373">
    <property type="entry name" value="Ferrdict_sens_TM"/>
</dbReference>